<comment type="subcellular location">
    <subcellularLocation>
        <location evidence="1">Periplasm</location>
    </subcellularLocation>
</comment>
<dbReference type="Gene3D" id="3.40.30.10">
    <property type="entry name" value="Glutaredoxin"/>
    <property type="match status" value="1"/>
</dbReference>
<evidence type="ECO:0000256" key="4">
    <source>
        <dbReference type="ARBA" id="ARBA00022764"/>
    </source>
</evidence>
<dbReference type="Proteomes" id="UP000777265">
    <property type="component" value="Unassembled WGS sequence"/>
</dbReference>
<dbReference type="InterPro" id="IPR018950">
    <property type="entry name" value="DiS-bond_isomerase_DsbC/G_N"/>
</dbReference>
<dbReference type="InterPro" id="IPR012336">
    <property type="entry name" value="Thioredoxin-like_fold"/>
</dbReference>
<dbReference type="SUPFAM" id="SSF54423">
    <property type="entry name" value="DsbC/DsbG N-terminal domain-like"/>
    <property type="match status" value="1"/>
</dbReference>
<dbReference type="SUPFAM" id="SSF52833">
    <property type="entry name" value="Thioredoxin-like"/>
    <property type="match status" value="1"/>
</dbReference>
<dbReference type="InterPro" id="IPR033954">
    <property type="entry name" value="DiS-bond_Isoase_DsbC/G"/>
</dbReference>
<evidence type="ECO:0000256" key="7">
    <source>
        <dbReference type="SAM" id="SignalP"/>
    </source>
</evidence>
<comment type="caution">
    <text evidence="8">The sequence shown here is derived from an EMBL/GenBank/DDBJ whole genome shotgun (WGS) entry which is preliminary data.</text>
</comment>
<dbReference type="Gene3D" id="3.10.450.70">
    <property type="entry name" value="Disulphide bond isomerase, DsbC/G, N-terminal"/>
    <property type="match status" value="1"/>
</dbReference>
<dbReference type="Pfam" id="PF10411">
    <property type="entry name" value="DsbC_N"/>
    <property type="match status" value="1"/>
</dbReference>
<dbReference type="Pfam" id="PF13098">
    <property type="entry name" value="Thioredoxin_2"/>
    <property type="match status" value="1"/>
</dbReference>
<reference evidence="8" key="2">
    <citation type="submission" date="2020-01" db="EMBL/GenBank/DDBJ databases">
        <authorList>
            <person name="Campanaro S."/>
        </authorList>
    </citation>
    <scope>NUCLEOTIDE SEQUENCE</scope>
    <source>
        <strain evidence="8">AS06rmzACSIP_7</strain>
    </source>
</reference>
<evidence type="ECO:0000313" key="9">
    <source>
        <dbReference type="Proteomes" id="UP000777265"/>
    </source>
</evidence>
<dbReference type="AlphaFoldDB" id="A0A351U1W4"/>
<feature type="signal peptide" evidence="7">
    <location>
        <begin position="1"/>
        <end position="24"/>
    </location>
</feature>
<dbReference type="GO" id="GO:0042597">
    <property type="term" value="C:periplasmic space"/>
    <property type="evidence" value="ECO:0007669"/>
    <property type="project" value="UniProtKB-SubCell"/>
</dbReference>
<dbReference type="InterPro" id="IPR013766">
    <property type="entry name" value="Thioredoxin_domain"/>
</dbReference>
<keyword evidence="5" id="KW-1015">Disulfide bond</keyword>
<keyword evidence="6" id="KW-0676">Redox-active center</keyword>
<organism evidence="8 9">
    <name type="scientific">Syntrophorhabdus aromaticivorans</name>
    <dbReference type="NCBI Taxonomy" id="328301"/>
    <lineage>
        <taxon>Bacteria</taxon>
        <taxon>Pseudomonadati</taxon>
        <taxon>Thermodesulfobacteriota</taxon>
        <taxon>Syntrophorhabdia</taxon>
        <taxon>Syntrophorhabdales</taxon>
        <taxon>Syntrophorhabdaceae</taxon>
        <taxon>Syntrophorhabdus</taxon>
    </lineage>
</organism>
<dbReference type="InterPro" id="IPR009094">
    <property type="entry name" value="DiS-bond_isomerase_DsbC/G_N_sf"/>
</dbReference>
<dbReference type="EMBL" id="JAAYEE010000032">
    <property type="protein sequence ID" value="NLW34216.1"/>
    <property type="molecule type" value="Genomic_DNA"/>
</dbReference>
<gene>
    <name evidence="8" type="ORF">GXY80_01865</name>
</gene>
<protein>
    <submittedName>
        <fullName evidence="8">DsbC family protein</fullName>
    </submittedName>
</protein>
<accession>A0A351U1W4</accession>
<comment type="similarity">
    <text evidence="2">Belongs to the thioredoxin family. DsbC subfamily.</text>
</comment>
<dbReference type="STRING" id="909663.GCA_000512235_02468"/>
<dbReference type="CDD" id="cd03020">
    <property type="entry name" value="DsbA_DsbC_DsbG"/>
    <property type="match status" value="1"/>
</dbReference>
<reference evidence="8" key="1">
    <citation type="journal article" date="2020" name="Biotechnol. Biofuels">
        <title>New insights from the biogas microbiome by comprehensive genome-resolved metagenomics of nearly 1600 species originating from multiple anaerobic digesters.</title>
        <authorList>
            <person name="Campanaro S."/>
            <person name="Treu L."/>
            <person name="Rodriguez-R L.M."/>
            <person name="Kovalovszki A."/>
            <person name="Ziels R.M."/>
            <person name="Maus I."/>
            <person name="Zhu X."/>
            <person name="Kougias P.G."/>
            <person name="Basile A."/>
            <person name="Luo G."/>
            <person name="Schluter A."/>
            <person name="Konstantinidis K.T."/>
            <person name="Angelidaki I."/>
        </authorList>
    </citation>
    <scope>NUCLEOTIDE SEQUENCE</scope>
    <source>
        <strain evidence="8">AS06rmzACSIP_7</strain>
    </source>
</reference>
<evidence type="ECO:0000256" key="6">
    <source>
        <dbReference type="ARBA" id="ARBA00023284"/>
    </source>
</evidence>
<keyword evidence="3 7" id="KW-0732">Signal</keyword>
<keyword evidence="4" id="KW-0574">Periplasm</keyword>
<dbReference type="PANTHER" id="PTHR35272">
    <property type="entry name" value="THIOL:DISULFIDE INTERCHANGE PROTEIN DSBC-RELATED"/>
    <property type="match status" value="1"/>
</dbReference>
<sequence>MKKEIIAFCLACLMVAGSWSVGSAESVEEALKKMFPQIQAESISRTDIKGLYEIVSQNRVGYFAPEPGYLILGEIIDRNGVNITANRRNEVIASKAKNLPLDKALKIGQGKNTIIEFTDPDCPYCRKASAQLRLKTDVTRYVFFFPLPMHADAENKVMYIFCSSDKVKAYEEAMGGKLDDQKYDTCRKQEAKDLLKIHKEAAEKMGINGTPFFVVNNRPVSGANMPQIDEALKQK</sequence>
<evidence type="ECO:0000256" key="2">
    <source>
        <dbReference type="ARBA" id="ARBA00009813"/>
    </source>
</evidence>
<dbReference type="InterPro" id="IPR036249">
    <property type="entry name" value="Thioredoxin-like_sf"/>
</dbReference>
<dbReference type="InterPro" id="IPR051470">
    <property type="entry name" value="Thiol:disulfide_interchange"/>
</dbReference>
<dbReference type="PANTHER" id="PTHR35272:SF3">
    <property type="entry name" value="THIOL:DISULFIDE INTERCHANGE PROTEIN DSBC"/>
    <property type="match status" value="1"/>
</dbReference>
<evidence type="ECO:0000313" key="8">
    <source>
        <dbReference type="EMBL" id="NLW34216.1"/>
    </source>
</evidence>
<feature type="chain" id="PRO_5041070889" evidence="7">
    <location>
        <begin position="25"/>
        <end position="235"/>
    </location>
</feature>
<name>A0A351U1W4_9BACT</name>
<evidence type="ECO:0000256" key="5">
    <source>
        <dbReference type="ARBA" id="ARBA00023157"/>
    </source>
</evidence>
<proteinExistence type="inferred from homology"/>
<evidence type="ECO:0000256" key="1">
    <source>
        <dbReference type="ARBA" id="ARBA00004418"/>
    </source>
</evidence>
<evidence type="ECO:0000256" key="3">
    <source>
        <dbReference type="ARBA" id="ARBA00022729"/>
    </source>
</evidence>
<dbReference type="PROSITE" id="PS51352">
    <property type="entry name" value="THIOREDOXIN_2"/>
    <property type="match status" value="1"/>
</dbReference>